<dbReference type="Proteomes" id="UP000215896">
    <property type="component" value="Unassembled WGS sequence"/>
</dbReference>
<protein>
    <submittedName>
        <fullName evidence="2">Uncharacterized protein</fullName>
    </submittedName>
</protein>
<dbReference type="EMBL" id="NMVO01000001">
    <property type="protein sequence ID" value="OYO17597.1"/>
    <property type="molecule type" value="Genomic_DNA"/>
</dbReference>
<feature type="compositionally biased region" description="Basic and acidic residues" evidence="1">
    <location>
        <begin position="38"/>
        <end position="73"/>
    </location>
</feature>
<comment type="caution">
    <text evidence="2">The sequence shown here is derived from an EMBL/GenBank/DDBJ whole genome shotgun (WGS) entry which is preliminary data.</text>
</comment>
<name>A0A255GP50_9ACTN</name>
<feature type="compositionally biased region" description="Basic and acidic residues" evidence="1">
    <location>
        <begin position="106"/>
        <end position="117"/>
    </location>
</feature>
<evidence type="ECO:0000313" key="2">
    <source>
        <dbReference type="EMBL" id="OYO17597.1"/>
    </source>
</evidence>
<keyword evidence="3" id="KW-1185">Reference proteome</keyword>
<reference evidence="2 3" key="1">
    <citation type="submission" date="2017-07" db="EMBL/GenBank/DDBJ databases">
        <title>Draft whole genome sequences of clinical Proprionibacteriaceae strains.</title>
        <authorList>
            <person name="Bernier A.-M."/>
            <person name="Bernard K."/>
            <person name="Domingo M.-C."/>
        </authorList>
    </citation>
    <scope>NUCLEOTIDE SEQUENCE [LARGE SCALE GENOMIC DNA]</scope>
    <source>
        <strain evidence="2 3">NML 030167</strain>
    </source>
</reference>
<organism evidence="2 3">
    <name type="scientific">Enemella evansiae</name>
    <dbReference type="NCBI Taxonomy" id="2016499"/>
    <lineage>
        <taxon>Bacteria</taxon>
        <taxon>Bacillati</taxon>
        <taxon>Actinomycetota</taxon>
        <taxon>Actinomycetes</taxon>
        <taxon>Propionibacteriales</taxon>
        <taxon>Propionibacteriaceae</taxon>
        <taxon>Enemella</taxon>
    </lineage>
</organism>
<accession>A0A255GP50</accession>
<sequence length="117" mass="13011">MIPGYTIFRTIEAHLESGQTRDKLLPGSRDLLHPAPVARHDEQPEGNHDAGSADRPRLGIPECQHDTLQDHELGQQPEPRIPPLPHDAVADPGGNDRQTRMSGLGDAREKHLQEQDR</sequence>
<evidence type="ECO:0000313" key="3">
    <source>
        <dbReference type="Proteomes" id="UP000215896"/>
    </source>
</evidence>
<gene>
    <name evidence="2" type="ORF">CGZ94_01510</name>
</gene>
<proteinExistence type="predicted"/>
<feature type="region of interest" description="Disordered" evidence="1">
    <location>
        <begin position="16"/>
        <end position="117"/>
    </location>
</feature>
<dbReference type="AlphaFoldDB" id="A0A255GP50"/>
<evidence type="ECO:0000256" key="1">
    <source>
        <dbReference type="SAM" id="MobiDB-lite"/>
    </source>
</evidence>